<keyword evidence="2" id="KW-1185">Reference proteome</keyword>
<accession>A0A511YS56</accession>
<dbReference type="Pfam" id="PF09697">
    <property type="entry name" value="Porph_ging"/>
    <property type="match status" value="1"/>
</dbReference>
<dbReference type="Proteomes" id="UP000321863">
    <property type="component" value="Unassembled WGS sequence"/>
</dbReference>
<evidence type="ECO:0008006" key="3">
    <source>
        <dbReference type="Google" id="ProtNLM"/>
    </source>
</evidence>
<proteinExistence type="predicted"/>
<dbReference type="OrthoDB" id="1440774at2"/>
<name>A0A511YS56_9FLAO</name>
<gene>
    <name evidence="1" type="ORF">CHA01nite_37650</name>
</gene>
<evidence type="ECO:0000313" key="1">
    <source>
        <dbReference type="EMBL" id="GEN78025.1"/>
    </source>
</evidence>
<comment type="caution">
    <text evidence="1">The sequence shown here is derived from an EMBL/GenBank/DDBJ whole genome shotgun (WGS) entry which is preliminary data.</text>
</comment>
<organism evidence="1 2">
    <name type="scientific">Chryseobacterium hagamense</name>
    <dbReference type="NCBI Taxonomy" id="395935"/>
    <lineage>
        <taxon>Bacteria</taxon>
        <taxon>Pseudomonadati</taxon>
        <taxon>Bacteroidota</taxon>
        <taxon>Flavobacteriia</taxon>
        <taxon>Flavobacteriales</taxon>
        <taxon>Weeksellaceae</taxon>
        <taxon>Chryseobacterium group</taxon>
        <taxon>Chryseobacterium</taxon>
    </lineage>
</organism>
<dbReference type="RefSeq" id="WP_146944346.1">
    <property type="nucleotide sequence ID" value="NZ_BJYJ01000042.1"/>
</dbReference>
<evidence type="ECO:0000313" key="2">
    <source>
        <dbReference type="Proteomes" id="UP000321863"/>
    </source>
</evidence>
<dbReference type="NCBIfam" id="TIGR01200">
    <property type="entry name" value="GLPGLI"/>
    <property type="match status" value="1"/>
</dbReference>
<dbReference type="InterPro" id="IPR005901">
    <property type="entry name" value="GLPGLI"/>
</dbReference>
<protein>
    <recommendedName>
        <fullName evidence="3">GLPGLI family protein</fullName>
    </recommendedName>
</protein>
<dbReference type="EMBL" id="BJYJ01000042">
    <property type="protein sequence ID" value="GEN78025.1"/>
    <property type="molecule type" value="Genomic_DNA"/>
</dbReference>
<reference evidence="1 2" key="1">
    <citation type="submission" date="2019-07" db="EMBL/GenBank/DDBJ databases">
        <title>Whole genome shotgun sequence of Chryseobacterium hagamense NBRC 105253.</title>
        <authorList>
            <person name="Hosoyama A."/>
            <person name="Uohara A."/>
            <person name="Ohji S."/>
            <person name="Ichikawa N."/>
        </authorList>
    </citation>
    <scope>NUCLEOTIDE SEQUENCE [LARGE SCALE GENOMIC DNA]</scope>
    <source>
        <strain evidence="1 2">NBRC 105253</strain>
    </source>
</reference>
<dbReference type="AlphaFoldDB" id="A0A511YS56"/>
<sequence length="271" mass="31668">MRKISLIILFLFGITKFYTQDNRFVYEYRFIPDSTQLENRTSEVMFLDIRQNASEFYSYKKFRSDSLMAEDMKKGLASPPPIEEFVNYRIIKNSKGTESITSLSSNLYIIKYKRPVPWKLHPQYTTVLNHKVQKATAEYAGRLWEAWFAPDIPIQDGPYLFRGLPGLILKVKDLTGSHDFELIAIRNLQKSTEYPFIKNFAQKFEVSRNQYAKIFKNYREDPAADLVGKIPDYRDAEGNMVSGQQKVREIGKMMKDKLKADNNILELDLLK</sequence>